<evidence type="ECO:0000313" key="2">
    <source>
        <dbReference type="EMBL" id="HIP75112.1"/>
    </source>
</evidence>
<name>A0A832Z983_9EURY</name>
<evidence type="ECO:0000259" key="1">
    <source>
        <dbReference type="Pfam" id="PF08308"/>
    </source>
</evidence>
<protein>
    <submittedName>
        <fullName evidence="2">PEGA domain-containing protein</fullName>
    </submittedName>
</protein>
<gene>
    <name evidence="2" type="ORF">EYH13_02995</name>
</gene>
<sequence>MRWLKAVMILIIFLAHVPLGLSGNDVMLKIDSIPIGAEVSIEGMNNTFRAPVILSISEGERIIKISKGAYTVLYNLSISEGEILTLLVDFGKIEKAIGKVFINVTIKYGFNITVPTKEKEYEPPMATPTWEGCGGITMEGPRNPPMVIYQFNPEDPYYQLILNSTPIRLQYKNIVGCIVVGKIFYHGEGYTMIGGGGWDNATYIAPTALLTINSTPQNATVYIFDFHRFGEWFTPMKLRVPVITEPQMNVRVYTKYSNLTIPYIPELHAYKISIGHNGYPFFEGWVDLKPNETLILNVDLELLKEAVTVKKEEGVLEVLSQPENASITVKDAQGRVLGSGTSPLSIALPPGFYIISAFMEGYGSAVKNATVFSNKTTRIYLELNPTPAKLSIESSPSGAVVLVEDRKCTTPCNLTIPAGDYNITIRKEGFIDESKRVILNPGEEVNLTFNLTPKPRVIIKTIPSGAVVAVDRAEACTTPCNVTLDPGKHILKLDLDGYKSEIVVLHLNEGDVVPINIELRPEQDAFNNFTDLTTTQKGITKTQPTNLVEPMA</sequence>
<feature type="domain" description="PEGA" evidence="1">
    <location>
        <begin position="314"/>
        <end position="386"/>
    </location>
</feature>
<dbReference type="PANTHER" id="PTHR36194:SF1">
    <property type="entry name" value="S-LAYER-LIKE PROTEIN"/>
    <property type="match status" value="1"/>
</dbReference>
<dbReference type="InterPro" id="IPR013229">
    <property type="entry name" value="PEGA"/>
</dbReference>
<dbReference type="AlphaFoldDB" id="A0A832Z983"/>
<organism evidence="2 3">
    <name type="scientific">Thermococcus paralvinellae</name>
    <dbReference type="NCBI Taxonomy" id="582419"/>
    <lineage>
        <taxon>Archaea</taxon>
        <taxon>Methanobacteriati</taxon>
        <taxon>Methanobacteriota</taxon>
        <taxon>Thermococci</taxon>
        <taxon>Thermococcales</taxon>
        <taxon>Thermococcaceae</taxon>
        <taxon>Thermococcus</taxon>
    </lineage>
</organism>
<evidence type="ECO:0000313" key="3">
    <source>
        <dbReference type="Proteomes" id="UP000649326"/>
    </source>
</evidence>
<proteinExistence type="predicted"/>
<dbReference type="EMBL" id="DQUG01000126">
    <property type="protein sequence ID" value="HIP75112.1"/>
    <property type="molecule type" value="Genomic_DNA"/>
</dbReference>
<feature type="domain" description="PEGA" evidence="1">
    <location>
        <begin position="389"/>
        <end position="454"/>
    </location>
</feature>
<reference evidence="2" key="1">
    <citation type="journal article" date="2020" name="ISME J.">
        <title>Gammaproteobacteria mediating utilization of methyl-, sulfur- and petroleum organic compounds in deep ocean hydrothermal plumes.</title>
        <authorList>
            <person name="Zhou Z."/>
            <person name="Liu Y."/>
            <person name="Pan J."/>
            <person name="Cron B.R."/>
            <person name="Toner B.M."/>
            <person name="Anantharaman K."/>
            <person name="Breier J.A."/>
            <person name="Dick G.J."/>
            <person name="Li M."/>
        </authorList>
    </citation>
    <scope>NUCLEOTIDE SEQUENCE</scope>
    <source>
        <strain evidence="2">SZUA-1451</strain>
    </source>
</reference>
<dbReference type="Proteomes" id="UP000649326">
    <property type="component" value="Unassembled WGS sequence"/>
</dbReference>
<feature type="domain" description="PEGA" evidence="1">
    <location>
        <begin position="456"/>
        <end position="523"/>
    </location>
</feature>
<accession>A0A832Z983</accession>
<dbReference type="PANTHER" id="PTHR36194">
    <property type="entry name" value="S-LAYER-LIKE PROTEIN"/>
    <property type="match status" value="1"/>
</dbReference>
<comment type="caution">
    <text evidence="2">The sequence shown here is derived from an EMBL/GenBank/DDBJ whole genome shotgun (WGS) entry which is preliminary data.</text>
</comment>
<dbReference type="Pfam" id="PF08308">
    <property type="entry name" value="PEGA"/>
    <property type="match status" value="4"/>
</dbReference>
<feature type="domain" description="PEGA" evidence="1">
    <location>
        <begin position="28"/>
        <end position="74"/>
    </location>
</feature>